<dbReference type="InterPro" id="IPR007197">
    <property type="entry name" value="rSAM"/>
</dbReference>
<evidence type="ECO:0000256" key="6">
    <source>
        <dbReference type="PIRSR" id="PIRSR004762-2"/>
    </source>
</evidence>
<keyword evidence="4 5" id="KW-0411">Iron-sulfur</keyword>
<proteinExistence type="predicted"/>
<comment type="caution">
    <text evidence="8">The sequence shown here is derived from an EMBL/GenBank/DDBJ whole genome shotgun (WGS) entry which is preliminary data.</text>
</comment>
<dbReference type="RefSeq" id="WP_154487854.1">
    <property type="nucleotide sequence ID" value="NZ_VULN01000004.1"/>
</dbReference>
<keyword evidence="3 5" id="KW-0408">Iron</keyword>
<dbReference type="PANTHER" id="PTHR43726:SF1">
    <property type="entry name" value="BIOTIN SYNTHASE"/>
    <property type="match status" value="1"/>
</dbReference>
<evidence type="ECO:0000256" key="3">
    <source>
        <dbReference type="ARBA" id="ARBA00023004"/>
    </source>
</evidence>
<organism evidence="8 9">
    <name type="scientific">Acidaminococcus fermentans</name>
    <dbReference type="NCBI Taxonomy" id="905"/>
    <lineage>
        <taxon>Bacteria</taxon>
        <taxon>Bacillati</taxon>
        <taxon>Bacillota</taxon>
        <taxon>Negativicutes</taxon>
        <taxon>Acidaminococcales</taxon>
        <taxon>Acidaminococcaceae</taxon>
        <taxon>Acidaminococcus</taxon>
    </lineage>
</organism>
<keyword evidence="5" id="KW-0004">4Fe-4S</keyword>
<accession>A0A6N7VJG0</accession>
<dbReference type="PROSITE" id="PS51918">
    <property type="entry name" value="RADICAL_SAM"/>
    <property type="match status" value="1"/>
</dbReference>
<feature type="binding site" evidence="6">
    <location>
        <position position="162"/>
    </location>
    <ligand>
        <name>S-adenosyl-L-methionine</name>
        <dbReference type="ChEBI" id="CHEBI:59789"/>
    </ligand>
</feature>
<evidence type="ECO:0000256" key="2">
    <source>
        <dbReference type="ARBA" id="ARBA00022723"/>
    </source>
</evidence>
<dbReference type="EMBL" id="VULN01000004">
    <property type="protein sequence ID" value="MSS81814.1"/>
    <property type="molecule type" value="Genomic_DNA"/>
</dbReference>
<dbReference type="PIRSF" id="PIRSF004762">
    <property type="entry name" value="CHP00423"/>
    <property type="match status" value="1"/>
</dbReference>
<keyword evidence="1 5" id="KW-0949">S-adenosyl-L-methionine</keyword>
<gene>
    <name evidence="8" type="primary">hydE</name>
    <name evidence="8" type="ORF">FX155_04235</name>
</gene>
<feature type="binding site" evidence="5">
    <location>
        <position position="60"/>
    </location>
    <ligand>
        <name>[4Fe-4S] cluster</name>
        <dbReference type="ChEBI" id="CHEBI:49883"/>
        <note>4Fe-4S-S-AdoMet</note>
    </ligand>
</feature>
<dbReference type="SUPFAM" id="SSF102114">
    <property type="entry name" value="Radical SAM enzymes"/>
    <property type="match status" value="1"/>
</dbReference>
<evidence type="ECO:0000256" key="5">
    <source>
        <dbReference type="PIRSR" id="PIRSR004762-1"/>
    </source>
</evidence>
<dbReference type="OrthoDB" id="9775764at2"/>
<dbReference type="SFLD" id="SFLDG01280">
    <property type="entry name" value="HydE/PylB-like"/>
    <property type="match status" value="1"/>
</dbReference>
<dbReference type="PANTHER" id="PTHR43726">
    <property type="entry name" value="3-METHYLORNITHINE SYNTHASE"/>
    <property type="match status" value="1"/>
</dbReference>
<dbReference type="InterPro" id="IPR024021">
    <property type="entry name" value="FeFe-hyd_HydE_rSAM"/>
</dbReference>
<reference evidence="8 9" key="1">
    <citation type="submission" date="2019-08" db="EMBL/GenBank/DDBJ databases">
        <title>In-depth cultivation of the pig gut microbiome towards novel bacterial diversity and tailored functional studies.</title>
        <authorList>
            <person name="Wylensek D."/>
            <person name="Hitch T.C.A."/>
            <person name="Clavel T."/>
        </authorList>
    </citation>
    <scope>NUCLEOTIDE SEQUENCE [LARGE SCALE GENOMIC DNA]</scope>
    <source>
        <strain evidence="8 9">WCA-389-WT-5B</strain>
    </source>
</reference>
<feature type="domain" description="Radical SAM core" evidence="7">
    <location>
        <begin position="46"/>
        <end position="276"/>
    </location>
</feature>
<evidence type="ECO:0000259" key="7">
    <source>
        <dbReference type="PROSITE" id="PS51918"/>
    </source>
</evidence>
<dbReference type="SFLD" id="SFLDF00348">
    <property type="entry name" value="FeFe_hydrogenase_maturase_(Hyd"/>
    <property type="match status" value="1"/>
</dbReference>
<dbReference type="SFLD" id="SFLDS00029">
    <property type="entry name" value="Radical_SAM"/>
    <property type="match status" value="1"/>
</dbReference>
<dbReference type="SMART" id="SM00729">
    <property type="entry name" value="Elp3"/>
    <property type="match status" value="1"/>
</dbReference>
<dbReference type="SFLD" id="SFLDG01060">
    <property type="entry name" value="BATS_domain_containing"/>
    <property type="match status" value="1"/>
</dbReference>
<evidence type="ECO:0000313" key="8">
    <source>
        <dbReference type="EMBL" id="MSS81814.1"/>
    </source>
</evidence>
<dbReference type="AlphaFoldDB" id="A0A6N7VJG0"/>
<dbReference type="NCBIfam" id="TIGR03956">
    <property type="entry name" value="rSAM_HydE"/>
    <property type="match status" value="1"/>
</dbReference>
<protein>
    <submittedName>
        <fullName evidence="8">[FeFe] hydrogenase H-cluster radical SAM maturase HydE</fullName>
    </submittedName>
</protein>
<name>A0A6N7VJG0_ACIFE</name>
<dbReference type="InterPro" id="IPR013785">
    <property type="entry name" value="Aldolase_TIM"/>
</dbReference>
<dbReference type="Pfam" id="PF04055">
    <property type="entry name" value="Radical_SAM"/>
    <property type="match status" value="1"/>
</dbReference>
<dbReference type="SFLD" id="SFLDG01082">
    <property type="entry name" value="B12-binding_domain_containing"/>
    <property type="match status" value="1"/>
</dbReference>
<feature type="binding site" evidence="5">
    <location>
        <position position="67"/>
    </location>
    <ligand>
        <name>[4Fe-4S] cluster</name>
        <dbReference type="ChEBI" id="CHEBI:49883"/>
        <note>4Fe-4S-S-AdoMet</note>
    </ligand>
</feature>
<dbReference type="InterPro" id="IPR034422">
    <property type="entry name" value="HydE/PylB-like"/>
</dbReference>
<dbReference type="CDD" id="cd01335">
    <property type="entry name" value="Radical_SAM"/>
    <property type="match status" value="1"/>
</dbReference>
<dbReference type="GO" id="GO:0051539">
    <property type="term" value="F:4 iron, 4 sulfur cluster binding"/>
    <property type="evidence" value="ECO:0007669"/>
    <property type="project" value="UniProtKB-KW"/>
</dbReference>
<dbReference type="InterPro" id="IPR006638">
    <property type="entry name" value="Elp3/MiaA/NifB-like_rSAM"/>
</dbReference>
<sequence>MDLQTLLHKDNLDRADLIALLGLTDPEDRKALYDAAYAVKSASVGRVAYYRGLLEFSNRCIKNCLYCGIRRDNEEVERFDTSREDILAMARWALDNQYGSLTLQSGERQDEEFIAYVESLIRDIKKLGDGKLGLTLCLGEQTEDTYRRWKEAGAHRYLLRIETSNPALYATLHPQDGHHEWTVRKHCLDILRDLGYQVGTGVMIGLPGQTLEDLADDILFYRDMDIDMIGMGPYVVHHNTPLGKQVVAAGENTPEAQQHRFILGLNMIAVTRLSLKDVNIAATTALQALNPLGRELGLKAGANILMPIVTLPKFRPDYLLYDNKPCVEDSPDQCRNCLSARVASVGDTVGFGKWGDSPHYFREHGNGAKE</sequence>
<dbReference type="GO" id="GO:0046872">
    <property type="term" value="F:metal ion binding"/>
    <property type="evidence" value="ECO:0007669"/>
    <property type="project" value="UniProtKB-KW"/>
</dbReference>
<dbReference type="Proteomes" id="UP000441455">
    <property type="component" value="Unassembled WGS sequence"/>
</dbReference>
<dbReference type="InterPro" id="IPR058240">
    <property type="entry name" value="rSAM_sf"/>
</dbReference>
<dbReference type="Gene3D" id="3.20.20.70">
    <property type="entry name" value="Aldolase class I"/>
    <property type="match status" value="1"/>
</dbReference>
<feature type="binding site" evidence="5">
    <location>
        <position position="64"/>
    </location>
    <ligand>
        <name>[4Fe-4S] cluster</name>
        <dbReference type="ChEBI" id="CHEBI:49883"/>
        <note>4Fe-4S-S-AdoMet</note>
    </ligand>
</feature>
<evidence type="ECO:0000256" key="1">
    <source>
        <dbReference type="ARBA" id="ARBA00022691"/>
    </source>
</evidence>
<comment type="cofactor">
    <cofactor evidence="5">
        <name>[4Fe-4S] cluster</name>
        <dbReference type="ChEBI" id="CHEBI:49883"/>
    </cofactor>
    <text evidence="5">Binds 1 [4Fe-4S] cluster. The cluster is coordinated with 3 cysteines and an exchangeable S-adenosyl-L-methionine.</text>
</comment>
<keyword evidence="2" id="KW-0479">Metal-binding</keyword>
<dbReference type="GO" id="GO:0016740">
    <property type="term" value="F:transferase activity"/>
    <property type="evidence" value="ECO:0007669"/>
    <property type="project" value="TreeGrafter"/>
</dbReference>
<evidence type="ECO:0000313" key="9">
    <source>
        <dbReference type="Proteomes" id="UP000441455"/>
    </source>
</evidence>
<evidence type="ECO:0000256" key="4">
    <source>
        <dbReference type="ARBA" id="ARBA00023014"/>
    </source>
</evidence>